<name>D8TCX6_SELML</name>
<evidence type="ECO:0000313" key="2">
    <source>
        <dbReference type="EMBL" id="EFJ05476.1"/>
    </source>
</evidence>
<proteinExistence type="predicted"/>
<protein>
    <submittedName>
        <fullName evidence="2">Uncharacterized protein</fullName>
    </submittedName>
</protein>
<dbReference type="InParanoid" id="D8TCX6"/>
<dbReference type="AlphaFoldDB" id="D8TCX6"/>
<dbReference type="HOGENOM" id="CLU_074696_0_0_1"/>
<feature type="region of interest" description="Disordered" evidence="1">
    <location>
        <begin position="1"/>
        <end position="30"/>
    </location>
</feature>
<organism evidence="3">
    <name type="scientific">Selaginella moellendorffii</name>
    <name type="common">Spikemoss</name>
    <dbReference type="NCBI Taxonomy" id="88036"/>
    <lineage>
        <taxon>Eukaryota</taxon>
        <taxon>Viridiplantae</taxon>
        <taxon>Streptophyta</taxon>
        <taxon>Embryophyta</taxon>
        <taxon>Tracheophyta</taxon>
        <taxon>Lycopodiopsida</taxon>
        <taxon>Selaginellales</taxon>
        <taxon>Selaginellaceae</taxon>
        <taxon>Selaginella</taxon>
    </lineage>
</organism>
<dbReference type="EMBL" id="GL377722">
    <property type="protein sequence ID" value="EFJ05476.1"/>
    <property type="molecule type" value="Genomic_DNA"/>
</dbReference>
<dbReference type="KEGG" id="smo:SELMODRAFT_431518"/>
<keyword evidence="3" id="KW-1185">Reference proteome</keyword>
<dbReference type="Gramene" id="EFJ05476">
    <property type="protein sequence ID" value="EFJ05476"/>
    <property type="gene ID" value="SELMODRAFT_431518"/>
</dbReference>
<sequence length="203" mass="22572">MGRRSQKPQGTSFMQNTFANDSRPGPMHRSPRAVIFKRTIVAYRGYVFRQSLETISSTSGCNQGLLLIASKEEMIIDPQRASSMHKLSPGEMVLAQGAVCTHPHVKIVGELNWKMEKGQGDSWGFKTCTRLEETVKRMPLELQENNRPFFLRGGEAASSSEVGAVEQEVRADVIPVHQDCWVVRGLVKVGNRVEAGGWEQSEA</sequence>
<feature type="compositionally biased region" description="Polar residues" evidence="1">
    <location>
        <begin position="7"/>
        <end position="20"/>
    </location>
</feature>
<dbReference type="Proteomes" id="UP000001514">
    <property type="component" value="Unassembled WGS sequence"/>
</dbReference>
<evidence type="ECO:0000256" key="1">
    <source>
        <dbReference type="SAM" id="MobiDB-lite"/>
    </source>
</evidence>
<gene>
    <name evidence="2" type="ORF">SELMODRAFT_431518</name>
</gene>
<accession>D8TCX6</accession>
<evidence type="ECO:0000313" key="3">
    <source>
        <dbReference type="Proteomes" id="UP000001514"/>
    </source>
</evidence>
<reference evidence="2 3" key="1">
    <citation type="journal article" date="2011" name="Science">
        <title>The Selaginella genome identifies genetic changes associated with the evolution of vascular plants.</title>
        <authorList>
            <person name="Banks J.A."/>
            <person name="Nishiyama T."/>
            <person name="Hasebe M."/>
            <person name="Bowman J.L."/>
            <person name="Gribskov M."/>
            <person name="dePamphilis C."/>
            <person name="Albert V.A."/>
            <person name="Aono N."/>
            <person name="Aoyama T."/>
            <person name="Ambrose B.A."/>
            <person name="Ashton N.W."/>
            <person name="Axtell M.J."/>
            <person name="Barker E."/>
            <person name="Barker M.S."/>
            <person name="Bennetzen J.L."/>
            <person name="Bonawitz N.D."/>
            <person name="Chapple C."/>
            <person name="Cheng C."/>
            <person name="Correa L.G."/>
            <person name="Dacre M."/>
            <person name="DeBarry J."/>
            <person name="Dreyer I."/>
            <person name="Elias M."/>
            <person name="Engstrom E.M."/>
            <person name="Estelle M."/>
            <person name="Feng L."/>
            <person name="Finet C."/>
            <person name="Floyd S.K."/>
            <person name="Frommer W.B."/>
            <person name="Fujita T."/>
            <person name="Gramzow L."/>
            <person name="Gutensohn M."/>
            <person name="Harholt J."/>
            <person name="Hattori M."/>
            <person name="Heyl A."/>
            <person name="Hirai T."/>
            <person name="Hiwatashi Y."/>
            <person name="Ishikawa M."/>
            <person name="Iwata M."/>
            <person name="Karol K.G."/>
            <person name="Koehler B."/>
            <person name="Kolukisaoglu U."/>
            <person name="Kubo M."/>
            <person name="Kurata T."/>
            <person name="Lalonde S."/>
            <person name="Li K."/>
            <person name="Li Y."/>
            <person name="Litt A."/>
            <person name="Lyons E."/>
            <person name="Manning G."/>
            <person name="Maruyama T."/>
            <person name="Michael T.P."/>
            <person name="Mikami K."/>
            <person name="Miyazaki S."/>
            <person name="Morinaga S."/>
            <person name="Murata T."/>
            <person name="Mueller-Roeber B."/>
            <person name="Nelson D.R."/>
            <person name="Obara M."/>
            <person name="Oguri Y."/>
            <person name="Olmstead R.G."/>
            <person name="Onodera N."/>
            <person name="Petersen B.L."/>
            <person name="Pils B."/>
            <person name="Prigge M."/>
            <person name="Rensing S.A."/>
            <person name="Riano-Pachon D.M."/>
            <person name="Roberts A.W."/>
            <person name="Sato Y."/>
            <person name="Scheller H.V."/>
            <person name="Schulz B."/>
            <person name="Schulz C."/>
            <person name="Shakirov E.V."/>
            <person name="Shibagaki N."/>
            <person name="Shinohara N."/>
            <person name="Shippen D.E."/>
            <person name="Soerensen I."/>
            <person name="Sotooka R."/>
            <person name="Sugimoto N."/>
            <person name="Sugita M."/>
            <person name="Sumikawa N."/>
            <person name="Tanurdzic M."/>
            <person name="Theissen G."/>
            <person name="Ulvskov P."/>
            <person name="Wakazuki S."/>
            <person name="Weng J.K."/>
            <person name="Willats W.W."/>
            <person name="Wipf D."/>
            <person name="Wolf P.G."/>
            <person name="Yang L."/>
            <person name="Zimmer A.D."/>
            <person name="Zhu Q."/>
            <person name="Mitros T."/>
            <person name="Hellsten U."/>
            <person name="Loque D."/>
            <person name="Otillar R."/>
            <person name="Salamov A."/>
            <person name="Schmutz J."/>
            <person name="Shapiro H."/>
            <person name="Lindquist E."/>
            <person name="Lucas S."/>
            <person name="Rokhsar D."/>
            <person name="Grigoriev I.V."/>
        </authorList>
    </citation>
    <scope>NUCLEOTIDE SEQUENCE [LARGE SCALE GENOMIC DNA]</scope>
</reference>